<dbReference type="GO" id="GO:0016787">
    <property type="term" value="F:hydrolase activity"/>
    <property type="evidence" value="ECO:0007669"/>
    <property type="project" value="UniProtKB-KW"/>
</dbReference>
<dbReference type="PANTHER" id="PTHR13136">
    <property type="entry name" value="TESTIS DEVELOPMENT PROTEIN PRTD"/>
    <property type="match status" value="1"/>
</dbReference>
<dbReference type="SUPFAM" id="SSF53474">
    <property type="entry name" value="alpha/beta-Hydrolases"/>
    <property type="match status" value="1"/>
</dbReference>
<dbReference type="InterPro" id="IPR029058">
    <property type="entry name" value="AB_hydrolase_fold"/>
</dbReference>
<dbReference type="InterPro" id="IPR046879">
    <property type="entry name" value="KANL3/Tex30_Abhydrolase"/>
</dbReference>
<gene>
    <name evidence="2" type="ORF">TH6_19460</name>
</gene>
<dbReference type="Gene3D" id="3.40.50.1820">
    <property type="entry name" value="alpha/beta hydrolase"/>
    <property type="match status" value="1"/>
</dbReference>
<dbReference type="AlphaFoldDB" id="A0A367V2J2"/>
<comment type="caution">
    <text evidence="2">The sequence shown here is derived from an EMBL/GenBank/DDBJ whole genome shotgun (WGS) entry which is preliminary data.</text>
</comment>
<evidence type="ECO:0000259" key="1">
    <source>
        <dbReference type="Pfam" id="PF20408"/>
    </source>
</evidence>
<proteinExistence type="predicted"/>
<reference evidence="2 3" key="1">
    <citation type="submission" date="2014-07" db="EMBL/GenBank/DDBJ databases">
        <title>Draft genome sequence of Thalassospira profundimaris R8-17.</title>
        <authorList>
            <person name="Lai Q."/>
            <person name="Shao Z."/>
        </authorList>
    </citation>
    <scope>NUCLEOTIDE SEQUENCE [LARGE SCALE GENOMIC DNA]</scope>
    <source>
        <strain evidence="2 3">R8-17</strain>
    </source>
</reference>
<evidence type="ECO:0000313" key="3">
    <source>
        <dbReference type="Proteomes" id="UP000253061"/>
    </source>
</evidence>
<dbReference type="Proteomes" id="UP000253061">
    <property type="component" value="Unassembled WGS sequence"/>
</dbReference>
<feature type="domain" description="KANL3/Tex30 alpha/beta hydrolase-like" evidence="1">
    <location>
        <begin position="12"/>
        <end position="201"/>
    </location>
</feature>
<dbReference type="PANTHER" id="PTHR13136:SF11">
    <property type="entry name" value="TESTIS-EXPRESSED PROTEIN 30"/>
    <property type="match status" value="1"/>
</dbReference>
<dbReference type="InterPro" id="IPR026555">
    <property type="entry name" value="NSL3/Tex30"/>
</dbReference>
<accession>A0A367V2J2</accession>
<sequence>MDFQFDGDESARQTIILAHGAGAPMDSPFMNDMASELARHGLRVARFEFPYMAKRRIDGKKRGPDRAPVLTGFYGDVVRQLGEPEKLIIGGKSMGGRIASMVADDLGVGGLVCLGYPFHPPGKPENLRTEHLKVLRTPALICHGTRDPFGRPDEIAGYGLSDRIALHWVEDGEHDFKPRKSSGRTQNQNIVDAAAAISGFAQSLT</sequence>
<dbReference type="EMBL" id="JPWB01000011">
    <property type="protein sequence ID" value="RCK19406.1"/>
    <property type="molecule type" value="Genomic_DNA"/>
</dbReference>
<protein>
    <submittedName>
        <fullName evidence="2">Alpha/beta hydrolase</fullName>
    </submittedName>
</protein>
<name>A0A367V2J2_9PROT</name>
<dbReference type="Pfam" id="PF20408">
    <property type="entry name" value="Abhydrolase_11"/>
    <property type="match status" value="1"/>
</dbReference>
<organism evidence="2 3">
    <name type="scientific">Thalassospira profundimaris</name>
    <dbReference type="NCBI Taxonomy" id="502049"/>
    <lineage>
        <taxon>Bacteria</taxon>
        <taxon>Pseudomonadati</taxon>
        <taxon>Pseudomonadota</taxon>
        <taxon>Alphaproteobacteria</taxon>
        <taxon>Rhodospirillales</taxon>
        <taxon>Thalassospiraceae</taxon>
        <taxon>Thalassospira</taxon>
    </lineage>
</organism>
<keyword evidence="2" id="KW-0378">Hydrolase</keyword>
<evidence type="ECO:0000313" key="2">
    <source>
        <dbReference type="EMBL" id="RCK19406.1"/>
    </source>
</evidence>